<dbReference type="PROSITE" id="PS50935">
    <property type="entry name" value="SSB"/>
    <property type="match status" value="2"/>
</dbReference>
<gene>
    <name evidence="5" type="ORF">Fsol_00742</name>
</gene>
<accession>A0A2U8BT76</accession>
<keyword evidence="1 3" id="KW-0238">DNA-binding</keyword>
<protein>
    <recommendedName>
        <fullName evidence="3 4">Single-stranded DNA-binding protein</fullName>
        <shortName evidence="3">SSB</shortName>
    </recommendedName>
</protein>
<dbReference type="Proteomes" id="UP000244519">
    <property type="component" value="Chromosome"/>
</dbReference>
<comment type="subunit">
    <text evidence="3">Homotetramer.</text>
</comment>
<evidence type="ECO:0000256" key="1">
    <source>
        <dbReference type="ARBA" id="ARBA00023125"/>
    </source>
</evidence>
<dbReference type="GO" id="GO:0006310">
    <property type="term" value="P:DNA recombination"/>
    <property type="evidence" value="ECO:0007669"/>
    <property type="project" value="UniProtKB-KW"/>
</dbReference>
<dbReference type="AlphaFoldDB" id="A0A2U8BT76"/>
<dbReference type="InterPro" id="IPR011344">
    <property type="entry name" value="ssDNA-bd"/>
</dbReference>
<dbReference type="GO" id="GO:0003697">
    <property type="term" value="F:single-stranded DNA binding"/>
    <property type="evidence" value="ECO:0007669"/>
    <property type="project" value="UniProtKB-UniRule"/>
</dbReference>
<dbReference type="GO" id="GO:0009295">
    <property type="term" value="C:nucleoid"/>
    <property type="evidence" value="ECO:0007669"/>
    <property type="project" value="TreeGrafter"/>
</dbReference>
<name>A0A2U8BT76_9RICK</name>
<dbReference type="PANTHER" id="PTHR10302">
    <property type="entry name" value="SINGLE-STRANDED DNA-BINDING PROTEIN"/>
    <property type="match status" value="1"/>
</dbReference>
<dbReference type="Gene3D" id="2.40.50.140">
    <property type="entry name" value="Nucleic acid-binding proteins"/>
    <property type="match status" value="2"/>
</dbReference>
<keyword evidence="6" id="KW-1185">Reference proteome</keyword>
<evidence type="ECO:0000256" key="3">
    <source>
        <dbReference type="HAMAP-Rule" id="MF_00984"/>
    </source>
</evidence>
<keyword evidence="2" id="KW-0233">DNA recombination</keyword>
<dbReference type="InterPro" id="IPR000424">
    <property type="entry name" value="Primosome_PriB/ssb"/>
</dbReference>
<evidence type="ECO:0000256" key="2">
    <source>
        <dbReference type="ARBA" id="ARBA00023172"/>
    </source>
</evidence>
<dbReference type="InterPro" id="IPR012340">
    <property type="entry name" value="NA-bd_OB-fold"/>
</dbReference>
<dbReference type="CDD" id="cd04496">
    <property type="entry name" value="SSB_OBF"/>
    <property type="match status" value="1"/>
</dbReference>
<evidence type="ECO:0000256" key="4">
    <source>
        <dbReference type="RuleBase" id="RU000524"/>
    </source>
</evidence>
<dbReference type="EMBL" id="CP025989">
    <property type="protein sequence ID" value="AWD33518.1"/>
    <property type="molecule type" value="Genomic_DNA"/>
</dbReference>
<proteinExistence type="inferred from homology"/>
<dbReference type="NCBIfam" id="TIGR00621">
    <property type="entry name" value="ssb"/>
    <property type="match status" value="1"/>
</dbReference>
<feature type="DNA-binding region" evidence="3">
    <location>
        <begin position="180"/>
        <end position="186"/>
    </location>
</feature>
<dbReference type="Pfam" id="PF00436">
    <property type="entry name" value="SSB"/>
    <property type="match status" value="2"/>
</dbReference>
<dbReference type="SUPFAM" id="SSF50249">
    <property type="entry name" value="Nucleic acid-binding proteins"/>
    <property type="match status" value="2"/>
</dbReference>
<comment type="caution">
    <text evidence="3">Lacks conserved residue(s) required for the propagation of feature annotation.</text>
</comment>
<reference evidence="5 6" key="1">
    <citation type="journal article" date="2018" name="Genome Biol. Evol.">
        <title>The Genome Sequence of "Candidatus Fokinia solitaria": Insights on Reductive Evolution in Rickettsiales.</title>
        <authorList>
            <person name="Floriano A.M."/>
            <person name="Castelli M."/>
            <person name="Krenek S."/>
            <person name="Berendonk T.U."/>
            <person name="Bazzocchi C."/>
            <person name="Petroni G."/>
            <person name="Sassera D."/>
        </authorList>
    </citation>
    <scope>NUCLEOTIDE SEQUENCE [LARGE SCALE GENOMIC DNA]</scope>
    <source>
        <strain evidence="5">Rio ETE_ALG 3VII</strain>
    </source>
</reference>
<sequence>MAGSMNKVIFVGRVLEEPKLTDRGDSTFASFPLLTSECWRDKSTNEMKEKSEEHKIVIFNEKGLEAVRNSVRKDHNVFLEGQLQTRKLSEEVNGIVVEKYMTEIVLPKFKSELIDLGASASNIEYMNKVLLVGNIGKDPEIRTSQDKDGIKEVKIASFPIATSEIWRDKSTNEIREKTEWHRVVVFNERLIDVVEKYVRKGRKIAIEGHIQNRRWLDSSNAERNVTEVVLPRFRGELILLSSTDSMSMDKREHFHDEGSDEVPF</sequence>
<dbReference type="KEGG" id="fso:Fsol_00742"/>
<evidence type="ECO:0000313" key="6">
    <source>
        <dbReference type="Proteomes" id="UP000244519"/>
    </source>
</evidence>
<dbReference type="GO" id="GO:0006260">
    <property type="term" value="P:DNA replication"/>
    <property type="evidence" value="ECO:0007669"/>
    <property type="project" value="InterPro"/>
</dbReference>
<organism evidence="5 6">
    <name type="scientific">Candidatus Fokinia solitaria</name>
    <dbReference type="NCBI Taxonomy" id="1802984"/>
    <lineage>
        <taxon>Bacteria</taxon>
        <taxon>Pseudomonadati</taxon>
        <taxon>Pseudomonadota</taxon>
        <taxon>Alphaproteobacteria</taxon>
        <taxon>Rickettsiales</taxon>
        <taxon>Candidatus Midichloriaceae</taxon>
        <taxon>Candidatus Fokinia</taxon>
    </lineage>
</organism>
<dbReference type="HAMAP" id="MF_00984">
    <property type="entry name" value="SSB"/>
    <property type="match status" value="1"/>
</dbReference>
<dbReference type="OrthoDB" id="9809878at2"/>
<dbReference type="PANTHER" id="PTHR10302:SF27">
    <property type="entry name" value="SINGLE-STRANDED DNA-BINDING PROTEIN"/>
    <property type="match status" value="1"/>
</dbReference>
<evidence type="ECO:0000313" key="5">
    <source>
        <dbReference type="EMBL" id="AWD33518.1"/>
    </source>
</evidence>